<dbReference type="EMBL" id="QGNW01000038">
    <property type="protein sequence ID" value="RVX09489.1"/>
    <property type="molecule type" value="Genomic_DNA"/>
</dbReference>
<dbReference type="GO" id="GO:0005634">
    <property type="term" value="C:nucleus"/>
    <property type="evidence" value="ECO:0007669"/>
    <property type="project" value="UniProtKB-SubCell"/>
</dbReference>
<evidence type="ECO:0000256" key="5">
    <source>
        <dbReference type="RuleBase" id="RU000682"/>
    </source>
</evidence>
<dbReference type="Gene3D" id="1.10.10.60">
    <property type="entry name" value="Homeodomain-like"/>
    <property type="match status" value="1"/>
</dbReference>
<feature type="compositionally biased region" description="Basic residues" evidence="6">
    <location>
        <begin position="72"/>
        <end position="82"/>
    </location>
</feature>
<organism evidence="8 9">
    <name type="scientific">Vitis vinifera</name>
    <name type="common">Grape</name>
    <dbReference type="NCBI Taxonomy" id="29760"/>
    <lineage>
        <taxon>Eukaryota</taxon>
        <taxon>Viridiplantae</taxon>
        <taxon>Streptophyta</taxon>
        <taxon>Embryophyta</taxon>
        <taxon>Tracheophyta</taxon>
        <taxon>Spermatophyta</taxon>
        <taxon>Magnoliopsida</taxon>
        <taxon>eudicotyledons</taxon>
        <taxon>Gunneridae</taxon>
        <taxon>Pentapetalae</taxon>
        <taxon>rosids</taxon>
        <taxon>Vitales</taxon>
        <taxon>Vitaceae</taxon>
        <taxon>Viteae</taxon>
        <taxon>Vitis</taxon>
    </lineage>
</organism>
<evidence type="ECO:0000256" key="4">
    <source>
        <dbReference type="PROSITE-ProRule" id="PRU00108"/>
    </source>
</evidence>
<gene>
    <name evidence="8" type="primary">RLT2_3</name>
    <name evidence="8" type="ORF">CK203_015381</name>
</gene>
<feature type="DNA-binding region" description="Homeobox" evidence="4">
    <location>
        <begin position="17"/>
        <end position="76"/>
    </location>
</feature>
<comment type="caution">
    <text evidence="8">The sequence shown here is derived from an EMBL/GenBank/DDBJ whole genome shotgun (WGS) entry which is preliminary data.</text>
</comment>
<proteinExistence type="predicted"/>
<feature type="domain" description="Homeobox" evidence="7">
    <location>
        <begin position="15"/>
        <end position="75"/>
    </location>
</feature>
<comment type="subcellular location">
    <subcellularLocation>
        <location evidence="2">Endomembrane system</location>
        <topology evidence="2">Multi-pass membrane protein</topology>
    </subcellularLocation>
    <subcellularLocation>
        <location evidence="3">Endoplasmic reticulum membrane</location>
    </subcellularLocation>
    <subcellularLocation>
        <location evidence="1 4 5">Nucleus</location>
    </subcellularLocation>
</comment>
<dbReference type="SUPFAM" id="SSF46689">
    <property type="entry name" value="Homeodomain-like"/>
    <property type="match status" value="1"/>
</dbReference>
<dbReference type="PANTHER" id="PTHR36968:SF5">
    <property type="entry name" value="HOMEOBOX-DDT DOMAIN PROTEIN RLT2"/>
    <property type="match status" value="1"/>
</dbReference>
<dbReference type="InterPro" id="IPR009057">
    <property type="entry name" value="Homeodomain-like_sf"/>
</dbReference>
<keyword evidence="4 5" id="KW-0238">DNA-binding</keyword>
<dbReference type="GO" id="GO:0005789">
    <property type="term" value="C:endoplasmic reticulum membrane"/>
    <property type="evidence" value="ECO:0007669"/>
    <property type="project" value="UniProtKB-SubCell"/>
</dbReference>
<accession>A0A438JKM3</accession>
<dbReference type="PROSITE" id="PS50071">
    <property type="entry name" value="HOMEOBOX_2"/>
    <property type="match status" value="1"/>
</dbReference>
<evidence type="ECO:0000256" key="6">
    <source>
        <dbReference type="SAM" id="MobiDB-lite"/>
    </source>
</evidence>
<dbReference type="GO" id="GO:0006357">
    <property type="term" value="P:regulation of transcription by RNA polymerase II"/>
    <property type="evidence" value="ECO:0007669"/>
    <property type="project" value="InterPro"/>
</dbReference>
<sequence>MEGGAEEEKKKAPEGENKSKRKMKTASQLEILEKTYAVETYPSETLRAELSAKLGLSDRQLQMWFCHRRLKDRKTPPVKRPRKDSPVKVTSSAAGTPVREEMEVGNEHPSGSGSGSSPFGHVLESRRVVPRPGTAVARIGADMPPMKRYYEPPQSISELRAIAFVEAQLGEPLREDGPILGMEFDPLPPDAFGAPIVLNEGERCSREVREGFGVGVWIATRKEMRGWRMFEIFLSLRRRVGARLSLDPLMIGKWGTEGFLSCLDGMMVNKDEEDKVCWTKTKNRKLTVKSLYMALERVLRFLFLGAIYGRHGCILELAFSLGRRLEEKP</sequence>
<dbReference type="GO" id="GO:0003677">
    <property type="term" value="F:DNA binding"/>
    <property type="evidence" value="ECO:0007669"/>
    <property type="project" value="UniProtKB-UniRule"/>
</dbReference>
<evidence type="ECO:0000256" key="1">
    <source>
        <dbReference type="ARBA" id="ARBA00004123"/>
    </source>
</evidence>
<keyword evidence="4 5" id="KW-0539">Nucleus</keyword>
<dbReference type="AlphaFoldDB" id="A0A438JKM3"/>
<dbReference type="InterPro" id="IPR001356">
    <property type="entry name" value="HD"/>
</dbReference>
<dbReference type="PANTHER" id="PTHR36968">
    <property type="entry name" value="HOMEOBOX-DDT DOMAIN PROTEIN RLT2"/>
    <property type="match status" value="1"/>
</dbReference>
<dbReference type="Pfam" id="PF00046">
    <property type="entry name" value="Homeodomain"/>
    <property type="match status" value="1"/>
</dbReference>
<feature type="region of interest" description="Disordered" evidence="6">
    <location>
        <begin position="1"/>
        <end position="26"/>
    </location>
</feature>
<evidence type="ECO:0000256" key="3">
    <source>
        <dbReference type="ARBA" id="ARBA00004586"/>
    </source>
</evidence>
<protein>
    <submittedName>
        <fullName evidence="8">Homeobox-DDT domain protein RLT2</fullName>
    </submittedName>
</protein>
<reference evidence="8 9" key="1">
    <citation type="journal article" date="2018" name="PLoS Genet.">
        <title>Population sequencing reveals clonal diversity and ancestral inbreeding in the grapevine cultivar Chardonnay.</title>
        <authorList>
            <person name="Roach M.J."/>
            <person name="Johnson D.L."/>
            <person name="Bohlmann J."/>
            <person name="van Vuuren H.J."/>
            <person name="Jones S.J."/>
            <person name="Pretorius I.S."/>
            <person name="Schmidt S.A."/>
            <person name="Borneman A.R."/>
        </authorList>
    </citation>
    <scope>NUCLEOTIDE SEQUENCE [LARGE SCALE GENOMIC DNA]</scope>
    <source>
        <strain evidence="9">cv. Chardonnay</strain>
        <tissue evidence="8">Leaf</tissue>
    </source>
</reference>
<evidence type="ECO:0000259" key="7">
    <source>
        <dbReference type="PROSITE" id="PS50071"/>
    </source>
</evidence>
<dbReference type="InterPro" id="IPR044977">
    <property type="entry name" value="RLT1-3"/>
</dbReference>
<evidence type="ECO:0000313" key="9">
    <source>
        <dbReference type="Proteomes" id="UP000288805"/>
    </source>
</evidence>
<evidence type="ECO:0000256" key="2">
    <source>
        <dbReference type="ARBA" id="ARBA00004127"/>
    </source>
</evidence>
<feature type="compositionally biased region" description="Basic and acidic residues" evidence="6">
    <location>
        <begin position="1"/>
        <end position="18"/>
    </location>
</feature>
<dbReference type="Proteomes" id="UP000288805">
    <property type="component" value="Unassembled WGS sequence"/>
</dbReference>
<dbReference type="FunFam" id="1.10.10.60:FF:000020">
    <property type="entry name" value="Ceramide synthase 5"/>
    <property type="match status" value="1"/>
</dbReference>
<feature type="region of interest" description="Disordered" evidence="6">
    <location>
        <begin position="72"/>
        <end position="121"/>
    </location>
</feature>
<evidence type="ECO:0000313" key="8">
    <source>
        <dbReference type="EMBL" id="RVX09489.1"/>
    </source>
</evidence>
<dbReference type="CDD" id="cd00086">
    <property type="entry name" value="homeodomain"/>
    <property type="match status" value="1"/>
</dbReference>
<name>A0A438JKM3_VITVI</name>
<keyword evidence="4 5" id="KW-0371">Homeobox</keyword>
<dbReference type="SMART" id="SM00389">
    <property type="entry name" value="HOX"/>
    <property type="match status" value="1"/>
</dbReference>